<organism evidence="8 9">
    <name type="scientific">Podarcis muralis</name>
    <name type="common">Wall lizard</name>
    <name type="synonym">Lacerta muralis</name>
    <dbReference type="NCBI Taxonomy" id="64176"/>
    <lineage>
        <taxon>Eukaryota</taxon>
        <taxon>Metazoa</taxon>
        <taxon>Chordata</taxon>
        <taxon>Craniata</taxon>
        <taxon>Vertebrata</taxon>
        <taxon>Euteleostomi</taxon>
        <taxon>Lepidosauria</taxon>
        <taxon>Squamata</taxon>
        <taxon>Bifurcata</taxon>
        <taxon>Unidentata</taxon>
        <taxon>Episquamata</taxon>
        <taxon>Laterata</taxon>
        <taxon>Lacertibaenia</taxon>
        <taxon>Lacertidae</taxon>
        <taxon>Podarcis</taxon>
    </lineage>
</organism>
<dbReference type="GO" id="GO:0009986">
    <property type="term" value="C:cell surface"/>
    <property type="evidence" value="ECO:0007669"/>
    <property type="project" value="TreeGrafter"/>
</dbReference>
<feature type="compositionally biased region" description="Low complexity" evidence="7">
    <location>
        <begin position="1545"/>
        <end position="1564"/>
    </location>
</feature>
<accession>A0A670JTE5</accession>
<feature type="region of interest" description="Disordered" evidence="7">
    <location>
        <begin position="1328"/>
        <end position="1348"/>
    </location>
</feature>
<dbReference type="OrthoDB" id="9909579at2759"/>
<dbReference type="InterPro" id="IPR010335">
    <property type="entry name" value="Mesothelin"/>
</dbReference>
<dbReference type="GO" id="GO:0016020">
    <property type="term" value="C:membrane"/>
    <property type="evidence" value="ECO:0007669"/>
    <property type="project" value="UniProtKB-SubCell"/>
</dbReference>
<feature type="compositionally biased region" description="Low complexity" evidence="7">
    <location>
        <begin position="1286"/>
        <end position="1305"/>
    </location>
</feature>
<protein>
    <submittedName>
        <fullName evidence="8">Uncharacterized LOC114584579</fullName>
    </submittedName>
</protein>
<dbReference type="Gene3D" id="1.20.970.40">
    <property type="match status" value="1"/>
</dbReference>
<comment type="similarity">
    <text evidence="2">Belongs to the mesothelin family.</text>
</comment>
<keyword evidence="3" id="KW-0732">Signal</keyword>
<evidence type="ECO:0000256" key="4">
    <source>
        <dbReference type="ARBA" id="ARBA00022889"/>
    </source>
</evidence>
<dbReference type="OMA" id="ARCYNAS"/>
<feature type="region of interest" description="Disordered" evidence="7">
    <location>
        <begin position="1262"/>
        <end position="1307"/>
    </location>
</feature>
<evidence type="ECO:0000256" key="7">
    <source>
        <dbReference type="SAM" id="MobiDB-lite"/>
    </source>
</evidence>
<feature type="compositionally biased region" description="Polar residues" evidence="7">
    <location>
        <begin position="1262"/>
        <end position="1278"/>
    </location>
</feature>
<dbReference type="GO" id="GO:0007160">
    <property type="term" value="P:cell-matrix adhesion"/>
    <property type="evidence" value="ECO:0007669"/>
    <property type="project" value="TreeGrafter"/>
</dbReference>
<dbReference type="Ensembl" id="ENSPMRT00000029401.1">
    <property type="protein sequence ID" value="ENSPMRP00000027716.1"/>
    <property type="gene ID" value="ENSPMRG00000017883.1"/>
</dbReference>
<dbReference type="PANTHER" id="PTHR23412">
    <property type="entry name" value="STEREOCILIN RELATED"/>
    <property type="match status" value="1"/>
</dbReference>
<evidence type="ECO:0000256" key="2">
    <source>
        <dbReference type="ARBA" id="ARBA00011016"/>
    </source>
</evidence>
<keyword evidence="4" id="KW-0130">Cell adhesion</keyword>
<evidence type="ECO:0000313" key="9">
    <source>
        <dbReference type="Proteomes" id="UP000472272"/>
    </source>
</evidence>
<dbReference type="KEGG" id="pmua:114584579"/>
<keyword evidence="5" id="KW-0472">Membrane</keyword>
<feature type="compositionally biased region" description="Low complexity" evidence="7">
    <location>
        <begin position="1187"/>
        <end position="1197"/>
    </location>
</feature>
<keyword evidence="6" id="KW-0325">Glycoprotein</keyword>
<reference evidence="8 9" key="1">
    <citation type="journal article" date="2019" name="Proc. Natl. Acad. Sci. U.S.A.">
        <title>Regulatory changes in pterin and carotenoid genes underlie balanced color polymorphisms in the wall lizard.</title>
        <authorList>
            <person name="Andrade P."/>
            <person name="Pinho C."/>
            <person name="Perez I de Lanuza G."/>
            <person name="Afonso S."/>
            <person name="Brejcha J."/>
            <person name="Rubin C.J."/>
            <person name="Wallerman O."/>
            <person name="Pereira P."/>
            <person name="Sabatino S.J."/>
            <person name="Bellati A."/>
            <person name="Pellitteri-Rosa D."/>
            <person name="Bosakova Z."/>
            <person name="Bunikis I."/>
            <person name="Carretero M.A."/>
            <person name="Feiner N."/>
            <person name="Marsik P."/>
            <person name="Pauperio F."/>
            <person name="Salvi D."/>
            <person name="Soler L."/>
            <person name="While G.M."/>
            <person name="Uller T."/>
            <person name="Font E."/>
            <person name="Andersson L."/>
            <person name="Carneiro M."/>
        </authorList>
    </citation>
    <scope>NUCLEOTIDE SEQUENCE</scope>
</reference>
<dbReference type="RefSeq" id="XP_028562399.1">
    <property type="nucleotide sequence ID" value="XM_028706566.1"/>
</dbReference>
<gene>
    <name evidence="8" type="primary">LOC114584579</name>
</gene>
<dbReference type="GeneID" id="114584579"/>
<dbReference type="GeneTree" id="ENSGT00950000182957"/>
<evidence type="ECO:0000256" key="1">
    <source>
        <dbReference type="ARBA" id="ARBA00004370"/>
    </source>
</evidence>
<dbReference type="Pfam" id="PF06060">
    <property type="entry name" value="Mesothelin"/>
    <property type="match status" value="1"/>
</dbReference>
<reference evidence="8" key="2">
    <citation type="submission" date="2025-08" db="UniProtKB">
        <authorList>
            <consortium name="Ensembl"/>
        </authorList>
    </citation>
    <scope>IDENTIFICATION</scope>
</reference>
<dbReference type="PANTHER" id="PTHR23412:SF15">
    <property type="entry name" value="MESOTHELIN-LIKE PROTEIN"/>
    <property type="match status" value="1"/>
</dbReference>
<feature type="compositionally biased region" description="Low complexity" evidence="7">
    <location>
        <begin position="1614"/>
        <end position="1630"/>
    </location>
</feature>
<feature type="region of interest" description="Disordered" evidence="7">
    <location>
        <begin position="857"/>
        <end position="877"/>
    </location>
</feature>
<evidence type="ECO:0000313" key="8">
    <source>
        <dbReference type="Ensembl" id="ENSPMRP00000027716.1"/>
    </source>
</evidence>
<reference evidence="8" key="3">
    <citation type="submission" date="2025-09" db="UniProtKB">
        <authorList>
            <consortium name="Ensembl"/>
        </authorList>
    </citation>
    <scope>IDENTIFICATION</scope>
</reference>
<sequence length="1675" mass="181179">MNSSLISPKWKTIILRALWDEKLRNEDRFNETAFVTSWFQKRLRLFISAISADMLQCLHNETMGCKQYQAIVKGLDAQFTKMSSQLQEEVFQSFQLPYLKGLNSNGSSLRCFSANSSFSVFLEEMFQSFASLLTLRDLQTLIPTSDLQKIVNTVSPDALADLFAREGFLNDKPFLTAVLRNYKQNGAFIDKFNQKNVTGIHPNDTKAALLAGVWPTVVSSSNNTEVDMWLSGRLDPYFMFLDGDLLNASETMNTSCVSFRKIVQKLNKNTGMSQDKEEEVYYSIKAYLAAAQVKPRCYNPSDKETSDWLVTYLGNYIRYSNARDMRLLTNNNATIFQDIAFNPDNLVLINRNRLRKDLAEMYAEALFAVDSDFNLESLPDQLICFARRSTQISSLSSDKALNLIAQVNRYCNSSLPSASDRQLATSLVAQVKTFDRQTLVALGQQAMGLTTGQISNLTPQDLVDPQVLESLGQVNGWNRGQSQGLVNKILRSDFTLDTAEKFERLGTLAQGLPSSSFDSISADLAIQLAKNAAFLSALRQGSEHLRKAFVSKILSNSSSLSDILNNVPDDLVDQVPNSLLVIRGKIPDLHKINEKQWSPQQASVLFGDVLSSTDNYTELSAFILQGFQCNVATKLTPAQLSSLVQEVKIKNANLSEEQLSCMAKLLSRNNQAANFTSYPRDVLLFFPLNKVNHQNCEAFYTLASQGNLTLLANGSTQRNKLLENALSCFRVENTSLSKEQLRKLGALVCDMDAATILDSDPTVLENLKLCPDLTAAQRIALNVLLSSGKTSQGAPASWDDGTLEDLGDLALYINRTTWDAINKEERLIFFRKVADLFDSQSASQKAKTILFLKSLGSKSASPPRTRRAPETCRSTPVTTSSLEDPLFIVHYDSAQQFDACLSNEVLKANLVPLLEQPLPNDYLTVIKRKLDEIYPKGIPEDHLKLLGFLSRLYSADEIGRWNITSSDTLAALLSRNNGAWEMAQLRRLVSRYMEEGGSLTGPLLDMLEGKYLCFLDEDQLKQINPEAIRHAEKLDISSCSQGKKDILYEKARTAFASQNGTSAYYPLIQPYLGGAPAEDLKRLAGSQVAMDIATFVNLKPEELQKLSVQDVKGLLGVNLPDLKEVESDPSVALWIKSHFQSELDTLEIGLRGGMTSLSSTATSITVADASESTTPIDTPTADPPTAPSTGSTSFATSDSVTSGDNAAVFSSSSAAMQPLSTPLFETSTAANETSFVSTNITHARVAIDPRVAFSTQVPAISSSVTATSDDTISGTSAPPTARDVNTTTSGRSSADSSDTGTDSTTFPTISIDSTIAASTKIMATSSNVTTASNDTVSGIPDPTSATGINMTANATPASNSTTINDTSLPTTAMENNLTAAINTTPASDTTTINDTSLPTTARETNLTAATNTTPVSNSTTINDTSLPTTAVDTNLTATTNTTPASDTTMINDTSLLTTAMETNLTAATNTTPVSNSTMINDTSLPTTAMETNLTAATNTTPASDTTTINDTGLLTSVTNVTNVISATVSYTPAISTNHTYSANATTVGTSNGTSTTPGMTATTSERPSVLPKPMPNATTPAPISAATKMKETMSTASSKTTVHVPETSPKTGISPQTTRRATSRTPSRTRPPLHPTPNGYINLQPLSGSSSSLTSTCLLLTLSLVVGIPLQRRLL</sequence>
<dbReference type="InterPro" id="IPR026664">
    <property type="entry name" value="Stereocilin-rel"/>
</dbReference>
<evidence type="ECO:0000256" key="3">
    <source>
        <dbReference type="ARBA" id="ARBA00022729"/>
    </source>
</evidence>
<comment type="subcellular location">
    <subcellularLocation>
        <location evidence="1">Membrane</location>
    </subcellularLocation>
</comment>
<name>A0A670JTE5_PODMU</name>
<proteinExistence type="inferred from homology"/>
<feature type="region of interest" description="Disordered" evidence="7">
    <location>
        <begin position="1545"/>
        <end position="1577"/>
    </location>
</feature>
<evidence type="ECO:0000256" key="5">
    <source>
        <dbReference type="ARBA" id="ARBA00023136"/>
    </source>
</evidence>
<feature type="region of interest" description="Disordered" evidence="7">
    <location>
        <begin position="1597"/>
        <end position="1637"/>
    </location>
</feature>
<evidence type="ECO:0000256" key="6">
    <source>
        <dbReference type="ARBA" id="ARBA00023180"/>
    </source>
</evidence>
<dbReference type="Proteomes" id="UP000472272">
    <property type="component" value="Chromosome 14"/>
</dbReference>
<feature type="region of interest" description="Disordered" evidence="7">
    <location>
        <begin position="1168"/>
        <end position="1200"/>
    </location>
</feature>
<keyword evidence="9" id="KW-1185">Reference proteome</keyword>